<proteinExistence type="predicted"/>
<keyword evidence="2" id="KW-1185">Reference proteome</keyword>
<evidence type="ECO:0000313" key="2">
    <source>
        <dbReference type="Proteomes" id="UP000036458"/>
    </source>
</evidence>
<protein>
    <submittedName>
        <fullName evidence="1">Uncharacterized protein</fullName>
    </submittedName>
</protein>
<organism evidence="1 2">
    <name type="scientific">Rufibacter radiotolerans</name>
    <dbReference type="NCBI Taxonomy" id="1379910"/>
    <lineage>
        <taxon>Bacteria</taxon>
        <taxon>Pseudomonadati</taxon>
        <taxon>Bacteroidota</taxon>
        <taxon>Cytophagia</taxon>
        <taxon>Cytophagales</taxon>
        <taxon>Hymenobacteraceae</taxon>
        <taxon>Rufibacter</taxon>
    </lineage>
</organism>
<evidence type="ECO:0000313" key="1">
    <source>
        <dbReference type="EMBL" id="AKQ46301.1"/>
    </source>
</evidence>
<sequence length="60" mass="7078">MGLFFNDQKVAAFKNTEVYGRRFSAIFLKTGLKQLRPLRRIFFIAYLLVFTPSRNQSFTL</sequence>
<dbReference type="Proteomes" id="UP000036458">
    <property type="component" value="Chromosome"/>
</dbReference>
<accession>A0A0H4W792</accession>
<dbReference type="KEGG" id="ruf:TH63_12795"/>
<gene>
    <name evidence="1" type="ORF">TH63_12795</name>
</gene>
<dbReference type="EMBL" id="CP010777">
    <property type="protein sequence ID" value="AKQ46301.1"/>
    <property type="molecule type" value="Genomic_DNA"/>
</dbReference>
<dbReference type="PATRIC" id="fig|1379910.4.peg.2775"/>
<name>A0A0H4W792_9BACT</name>
<reference evidence="1 2" key="1">
    <citation type="submission" date="2015-01" db="EMBL/GenBank/DDBJ databases">
        <title>Rufibacter sp./DG31D/ whole genome sequencing.</title>
        <authorList>
            <person name="Kim M.K."/>
            <person name="Srinivasan S."/>
            <person name="Lee J.-J."/>
        </authorList>
    </citation>
    <scope>NUCLEOTIDE SEQUENCE [LARGE SCALE GENOMIC DNA]</scope>
    <source>
        <strain evidence="1 2">DG31D</strain>
    </source>
</reference>
<dbReference type="STRING" id="1379910.TH63_12795"/>
<dbReference type="AlphaFoldDB" id="A0A0H4W792"/>